<protein>
    <submittedName>
        <fullName evidence="1">Uncharacterized protein</fullName>
    </submittedName>
</protein>
<reference evidence="1" key="1">
    <citation type="journal article" date="2014" name="Front. Microbiol.">
        <title>High frequency of phylogenetically diverse reductive dehalogenase-homologous genes in deep subseafloor sedimentary metagenomes.</title>
        <authorList>
            <person name="Kawai M."/>
            <person name="Futagami T."/>
            <person name="Toyoda A."/>
            <person name="Takaki Y."/>
            <person name="Nishi S."/>
            <person name="Hori S."/>
            <person name="Arai W."/>
            <person name="Tsubouchi T."/>
            <person name="Morono Y."/>
            <person name="Uchiyama I."/>
            <person name="Ito T."/>
            <person name="Fujiyama A."/>
            <person name="Inagaki F."/>
            <person name="Takami H."/>
        </authorList>
    </citation>
    <scope>NUCLEOTIDE SEQUENCE</scope>
    <source>
        <strain evidence="1">Expedition CK06-06</strain>
    </source>
</reference>
<accession>X1JH95</accession>
<feature type="non-terminal residue" evidence="1">
    <location>
        <position position="246"/>
    </location>
</feature>
<proteinExistence type="predicted"/>
<feature type="non-terminal residue" evidence="1">
    <location>
        <position position="1"/>
    </location>
</feature>
<organism evidence="1">
    <name type="scientific">marine sediment metagenome</name>
    <dbReference type="NCBI Taxonomy" id="412755"/>
    <lineage>
        <taxon>unclassified sequences</taxon>
        <taxon>metagenomes</taxon>
        <taxon>ecological metagenomes</taxon>
    </lineage>
</organism>
<comment type="caution">
    <text evidence="1">The sequence shown here is derived from an EMBL/GenBank/DDBJ whole genome shotgun (WGS) entry which is preliminary data.</text>
</comment>
<dbReference type="AlphaFoldDB" id="X1JH95"/>
<name>X1JH95_9ZZZZ</name>
<evidence type="ECO:0000313" key="1">
    <source>
        <dbReference type="EMBL" id="GAH80890.1"/>
    </source>
</evidence>
<dbReference type="EMBL" id="BARU01038099">
    <property type="protein sequence ID" value="GAH80890.1"/>
    <property type="molecule type" value="Genomic_DNA"/>
</dbReference>
<gene>
    <name evidence="1" type="ORF">S03H2_59261</name>
</gene>
<sequence length="246" mass="28787">ILIEAENIDLDSIRVIYDYNYLLKPEFYDWYSTLNLSAQHSYENIAYSFKEESEYKVVQYYYEEFTVYSSTSQYTHTFDIGELSFENDFVNLSLFKVIGLTPTLETEILTNNDNFSIEFNMNTKELNITDWNSEDGLLNVFDQIMVILNYSYGPISSFSEIYLLPQFNTTYLTDPEESFYSNVDIDYNYRSRSGTALFGEGSATINSDYTSFVPIDFCRNPDVSTDYKLNGYGSELFDNFEIYQDE</sequence>